<evidence type="ECO:0000313" key="6">
    <source>
        <dbReference type="Proteomes" id="UP000261079"/>
    </source>
</evidence>
<dbReference type="Pfam" id="PF01183">
    <property type="entry name" value="Glyco_hydro_25"/>
    <property type="match status" value="1"/>
</dbReference>
<dbReference type="InterPro" id="IPR017853">
    <property type="entry name" value="GH"/>
</dbReference>
<evidence type="ECO:0000313" key="5">
    <source>
        <dbReference type="EMBL" id="RGC04583.1"/>
    </source>
</evidence>
<evidence type="ECO:0000256" key="3">
    <source>
        <dbReference type="PROSITE-ProRule" id="PRU00591"/>
    </source>
</evidence>
<feature type="region of interest" description="Disordered" evidence="4">
    <location>
        <begin position="135"/>
        <end position="214"/>
    </location>
</feature>
<accession>A0A3E2V2E8</accession>
<gene>
    <name evidence="5" type="ORF">DW905_11290</name>
</gene>
<evidence type="ECO:0000256" key="2">
    <source>
        <dbReference type="ARBA" id="ARBA00022737"/>
    </source>
</evidence>
<protein>
    <submittedName>
        <fullName evidence="5">Lyzozyme M1 (1,4-beta-N-acetylmuramidase)</fullName>
    </submittedName>
</protein>
<dbReference type="SUPFAM" id="SSF69360">
    <property type="entry name" value="Cell wall binding repeat"/>
    <property type="match status" value="1"/>
</dbReference>
<reference evidence="5 6" key="1">
    <citation type="submission" date="2018-08" db="EMBL/GenBank/DDBJ databases">
        <title>A genome reference for cultivated species of the human gut microbiota.</title>
        <authorList>
            <person name="Zou Y."/>
            <person name="Xue W."/>
            <person name="Luo G."/>
        </authorList>
    </citation>
    <scope>NUCLEOTIDE SEQUENCE [LARGE SCALE GENOMIC DNA]</scope>
    <source>
        <strain evidence="5 6">AM42-11AC</strain>
    </source>
</reference>
<sequence length="574" mass="62073">MILLSCSFLLWSVFFFPLFPPDAMPEHSELIDGDPGLGVYWESKNSFIRNDARLYWRAGAVRVSCPVQLGGRASGMKPTSFKKSSKNGTGRSIGQAVACLVMAAAITIGGAGTTFLLASQPAGLTVEPAALQTEGRVTLPKFDHKSDRSEAKAESTQPEESASSQEQAAASTPAAPVTKAENTAAAPAESTAPAAEPAVQPEAVPADPMAGDASEIENENSFPLFLTETEALAAEDPMAAPEEAAILPETEETAPVAEEAPAASENGENMLAEAQIKDINGTVLLTPEEIREALDSGTLDEESIDPTCLTGENGLLQWLWEFFFGKDEEETPQYSGWRTENGKTYYYDQNTHQPVTGIQSIDNKLYYFDASGVQQPATFGIDVSKYQSSIDWDKVKTAGVEFAIIRIGYRGYGSGALVQDPKFEEHFTNARNAGLRVGIYCFSQAVNENEAREEAQACVYVLNGRQLDYPIYFDTEASGAGNGRADGLGVEDRTKCAVAFCEEVKALGYKPGVYASTTWFRKRLDMSQLSNYYIWNAHYNVASSPIACNMWQGTCTARIPGYGGQIDVNISYMG</sequence>
<name>A0A3E2V2E8_9FIRM</name>
<dbReference type="CDD" id="cd06414">
    <property type="entry name" value="GH25_LytC-like"/>
    <property type="match status" value="1"/>
</dbReference>
<dbReference type="Proteomes" id="UP000261079">
    <property type="component" value="Unassembled WGS sequence"/>
</dbReference>
<dbReference type="GO" id="GO:0016998">
    <property type="term" value="P:cell wall macromolecule catabolic process"/>
    <property type="evidence" value="ECO:0007669"/>
    <property type="project" value="InterPro"/>
</dbReference>
<comment type="similarity">
    <text evidence="1">Belongs to the glycosyl hydrolase 25 family.</text>
</comment>
<evidence type="ECO:0000256" key="4">
    <source>
        <dbReference type="SAM" id="MobiDB-lite"/>
    </source>
</evidence>
<feature type="compositionally biased region" description="Basic and acidic residues" evidence="4">
    <location>
        <begin position="141"/>
        <end position="153"/>
    </location>
</feature>
<dbReference type="PANTHER" id="PTHR34135:SF2">
    <property type="entry name" value="LYSOZYME"/>
    <property type="match status" value="1"/>
</dbReference>
<dbReference type="InterPro" id="IPR002053">
    <property type="entry name" value="Glyco_hydro_25"/>
</dbReference>
<dbReference type="Gene3D" id="3.20.20.80">
    <property type="entry name" value="Glycosidases"/>
    <property type="match status" value="1"/>
</dbReference>
<dbReference type="Pfam" id="PF01473">
    <property type="entry name" value="Choline_bind_1"/>
    <property type="match status" value="2"/>
</dbReference>
<dbReference type="GO" id="GO:0009253">
    <property type="term" value="P:peptidoglycan catabolic process"/>
    <property type="evidence" value="ECO:0007669"/>
    <property type="project" value="InterPro"/>
</dbReference>
<dbReference type="GO" id="GO:0016052">
    <property type="term" value="P:carbohydrate catabolic process"/>
    <property type="evidence" value="ECO:0007669"/>
    <property type="project" value="TreeGrafter"/>
</dbReference>
<dbReference type="AlphaFoldDB" id="A0A3E2V2E8"/>
<comment type="caution">
    <text evidence="5">The sequence shown here is derived from an EMBL/GenBank/DDBJ whole genome shotgun (WGS) entry which is preliminary data.</text>
</comment>
<dbReference type="GO" id="GO:0003796">
    <property type="term" value="F:lysozyme activity"/>
    <property type="evidence" value="ECO:0007669"/>
    <property type="project" value="InterPro"/>
</dbReference>
<feature type="compositionally biased region" description="Low complexity" evidence="4">
    <location>
        <begin position="154"/>
        <end position="206"/>
    </location>
</feature>
<dbReference type="Gene3D" id="2.10.270.10">
    <property type="entry name" value="Cholin Binding"/>
    <property type="match status" value="1"/>
</dbReference>
<dbReference type="SUPFAM" id="SSF51445">
    <property type="entry name" value="(Trans)glycosidases"/>
    <property type="match status" value="1"/>
</dbReference>
<proteinExistence type="inferred from homology"/>
<feature type="repeat" description="Cell wall-binding" evidence="3">
    <location>
        <begin position="355"/>
        <end position="374"/>
    </location>
</feature>
<dbReference type="PANTHER" id="PTHR34135">
    <property type="entry name" value="LYSOZYME"/>
    <property type="match status" value="1"/>
</dbReference>
<dbReference type="PROSITE" id="PS51170">
    <property type="entry name" value="CW"/>
    <property type="match status" value="1"/>
</dbReference>
<dbReference type="EMBL" id="QVEZ01000008">
    <property type="protein sequence ID" value="RGC04583.1"/>
    <property type="molecule type" value="Genomic_DNA"/>
</dbReference>
<keyword evidence="2" id="KW-0677">Repeat</keyword>
<organism evidence="5 6">
    <name type="scientific">Faecalibacterium prausnitzii</name>
    <dbReference type="NCBI Taxonomy" id="853"/>
    <lineage>
        <taxon>Bacteria</taxon>
        <taxon>Bacillati</taxon>
        <taxon>Bacillota</taxon>
        <taxon>Clostridia</taxon>
        <taxon>Eubacteriales</taxon>
        <taxon>Oscillospiraceae</taxon>
        <taxon>Faecalibacterium</taxon>
    </lineage>
</organism>
<evidence type="ECO:0000256" key="1">
    <source>
        <dbReference type="ARBA" id="ARBA00010646"/>
    </source>
</evidence>
<dbReference type="PROSITE" id="PS51904">
    <property type="entry name" value="GLYCOSYL_HYDROL_F25_2"/>
    <property type="match status" value="1"/>
</dbReference>
<dbReference type="InterPro" id="IPR018337">
    <property type="entry name" value="Cell_wall/Cho-bd_repeat"/>
</dbReference>